<keyword evidence="4" id="KW-0297">G-protein coupled receptor</keyword>
<evidence type="ECO:0000256" key="7">
    <source>
        <dbReference type="ARBA" id="ARBA00023224"/>
    </source>
</evidence>
<dbReference type="PRINTS" id="PR00237">
    <property type="entry name" value="GPCRRHODOPSN"/>
</dbReference>
<evidence type="ECO:0000256" key="1">
    <source>
        <dbReference type="ARBA" id="ARBA00004141"/>
    </source>
</evidence>
<dbReference type="Proteomes" id="UP000683360">
    <property type="component" value="Unassembled WGS sequence"/>
</dbReference>
<dbReference type="CDD" id="cd00637">
    <property type="entry name" value="7tm_classA_rhodopsin-like"/>
    <property type="match status" value="1"/>
</dbReference>
<name>A0A8S3TWH7_MYTED</name>
<evidence type="ECO:0000259" key="9">
    <source>
        <dbReference type="PROSITE" id="PS50262"/>
    </source>
</evidence>
<comment type="subcellular location">
    <subcellularLocation>
        <location evidence="1">Membrane</location>
        <topology evidence="1">Multi-pass membrane protein</topology>
    </subcellularLocation>
</comment>
<dbReference type="EMBL" id="CAJPWZ010002329">
    <property type="protein sequence ID" value="CAG2235800.1"/>
    <property type="molecule type" value="Genomic_DNA"/>
</dbReference>
<keyword evidence="3 8" id="KW-1133">Transmembrane helix</keyword>
<reference evidence="10" key="1">
    <citation type="submission" date="2021-03" db="EMBL/GenBank/DDBJ databases">
        <authorList>
            <person name="Bekaert M."/>
        </authorList>
    </citation>
    <scope>NUCLEOTIDE SEQUENCE</scope>
</reference>
<keyword evidence="7" id="KW-0807">Transducer</keyword>
<evidence type="ECO:0000313" key="10">
    <source>
        <dbReference type="EMBL" id="CAG2235800.1"/>
    </source>
</evidence>
<feature type="transmembrane region" description="Helical" evidence="8">
    <location>
        <begin position="124"/>
        <end position="145"/>
    </location>
</feature>
<evidence type="ECO:0000256" key="2">
    <source>
        <dbReference type="ARBA" id="ARBA00022692"/>
    </source>
</evidence>
<evidence type="ECO:0000256" key="5">
    <source>
        <dbReference type="ARBA" id="ARBA00023136"/>
    </source>
</evidence>
<keyword evidence="2 8" id="KW-0812">Transmembrane</keyword>
<accession>A0A8S3TWH7</accession>
<evidence type="ECO:0000256" key="4">
    <source>
        <dbReference type="ARBA" id="ARBA00023040"/>
    </source>
</evidence>
<evidence type="ECO:0000256" key="8">
    <source>
        <dbReference type="SAM" id="Phobius"/>
    </source>
</evidence>
<dbReference type="AlphaFoldDB" id="A0A8S3TWH7"/>
<evidence type="ECO:0000256" key="6">
    <source>
        <dbReference type="ARBA" id="ARBA00023170"/>
    </source>
</evidence>
<evidence type="ECO:0000256" key="3">
    <source>
        <dbReference type="ARBA" id="ARBA00022989"/>
    </source>
</evidence>
<dbReference type="Gene3D" id="1.20.1070.10">
    <property type="entry name" value="Rhodopsin 7-helix transmembrane proteins"/>
    <property type="match status" value="1"/>
</dbReference>
<dbReference type="PROSITE" id="PS50262">
    <property type="entry name" value="G_PROTEIN_RECEP_F1_2"/>
    <property type="match status" value="1"/>
</dbReference>
<dbReference type="GO" id="GO:0004930">
    <property type="term" value="F:G protein-coupled receptor activity"/>
    <property type="evidence" value="ECO:0007669"/>
    <property type="project" value="UniProtKB-KW"/>
</dbReference>
<keyword evidence="5 8" id="KW-0472">Membrane</keyword>
<feature type="transmembrane region" description="Helical" evidence="8">
    <location>
        <begin position="219"/>
        <end position="242"/>
    </location>
</feature>
<organism evidence="10 11">
    <name type="scientific">Mytilus edulis</name>
    <name type="common">Blue mussel</name>
    <dbReference type="NCBI Taxonomy" id="6550"/>
    <lineage>
        <taxon>Eukaryota</taxon>
        <taxon>Metazoa</taxon>
        <taxon>Spiralia</taxon>
        <taxon>Lophotrochozoa</taxon>
        <taxon>Mollusca</taxon>
        <taxon>Bivalvia</taxon>
        <taxon>Autobranchia</taxon>
        <taxon>Pteriomorphia</taxon>
        <taxon>Mytilida</taxon>
        <taxon>Mytiloidea</taxon>
        <taxon>Mytilidae</taxon>
        <taxon>Mytilinae</taxon>
        <taxon>Mytilus</taxon>
    </lineage>
</organism>
<dbReference type="GO" id="GO:0005886">
    <property type="term" value="C:plasma membrane"/>
    <property type="evidence" value="ECO:0007669"/>
    <property type="project" value="TreeGrafter"/>
</dbReference>
<comment type="caution">
    <text evidence="10">The sequence shown here is derived from an EMBL/GenBank/DDBJ whole genome shotgun (WGS) entry which is preliminary data.</text>
</comment>
<dbReference type="InterPro" id="IPR000276">
    <property type="entry name" value="GPCR_Rhodpsn"/>
</dbReference>
<feature type="transmembrane region" description="Helical" evidence="8">
    <location>
        <begin position="12"/>
        <end position="34"/>
    </location>
</feature>
<feature type="domain" description="G-protein coupled receptors family 1 profile" evidence="9">
    <location>
        <begin position="30"/>
        <end position="291"/>
    </location>
</feature>
<dbReference type="InterPro" id="IPR017452">
    <property type="entry name" value="GPCR_Rhodpsn_7TM"/>
</dbReference>
<protein>
    <submittedName>
        <fullName evidence="10">ASTA-R</fullName>
    </submittedName>
</protein>
<dbReference type="PANTHER" id="PTHR45695:SF9">
    <property type="entry name" value="LEUCOKININ RECEPTOR"/>
    <property type="match status" value="1"/>
</dbReference>
<dbReference type="OrthoDB" id="6142583at2759"/>
<keyword evidence="6" id="KW-0675">Receptor</keyword>
<keyword evidence="11" id="KW-1185">Reference proteome</keyword>
<feature type="transmembrane region" description="Helical" evidence="8">
    <location>
        <begin position="91"/>
        <end position="112"/>
    </location>
</feature>
<feature type="transmembrane region" description="Helical" evidence="8">
    <location>
        <begin position="180"/>
        <end position="199"/>
    </location>
</feature>
<dbReference type="PANTHER" id="PTHR45695">
    <property type="entry name" value="LEUCOKININ RECEPTOR-RELATED"/>
    <property type="match status" value="1"/>
</dbReference>
<proteinExistence type="predicted"/>
<sequence length="436" mass="49801">MEGEDDKSPGVSMIVICVVVALIGIVCILGNILVIQALICSKYPRIPIYIAIGGLAVADLLNIIMESPYIIFNEVGHKGIVNTPLCKAHFYLTSVCSYVAGAHLVLFSIIRCIMLNERVRSRSYVRHTIIGCVVIWIVICLSNILNLKTVSYDKDFKVCVERGSDLTPEDERILWLRFSFSYMIPLLVICILYVVTKFLSMRFFYESYSSREQRFSKMVTILVITFAIFKLPNEVVYIMIFYKTREYITGAMTLSDEDGDLLYNQIDTLFEVLKYCEIVALVDLAIRPVIYAKFSYYFGNSFDEVINCNSCRERGHRPRRKKTDSGMSNHTTLIQDDVEEIDKDNLDADEDIDENAKHVDVDNNEMDVVDYFEDEVQDSKCPISIIINNEKNGGLFVGSIYDEKNGETGIRIERVSMIEKEIEKDEIKEDTYGKPA</sequence>
<dbReference type="Pfam" id="PF00001">
    <property type="entry name" value="7tm_1"/>
    <property type="match status" value="1"/>
</dbReference>
<evidence type="ECO:0000313" key="11">
    <source>
        <dbReference type="Proteomes" id="UP000683360"/>
    </source>
</evidence>
<dbReference type="SUPFAM" id="SSF81321">
    <property type="entry name" value="Family A G protein-coupled receptor-like"/>
    <property type="match status" value="1"/>
</dbReference>
<gene>
    <name evidence="10" type="ORF">MEDL_48316</name>
</gene>
<feature type="transmembrane region" description="Helical" evidence="8">
    <location>
        <begin position="46"/>
        <end position="71"/>
    </location>
</feature>